<gene>
    <name evidence="10" type="ORF">ABEB36_010197</name>
</gene>
<dbReference type="SUPFAM" id="SSF53955">
    <property type="entry name" value="Lysozyme-like"/>
    <property type="match status" value="1"/>
</dbReference>
<dbReference type="EMBL" id="JBDJPC010000007">
    <property type="protein sequence ID" value="KAL1494627.1"/>
    <property type="molecule type" value="Genomic_DNA"/>
</dbReference>
<dbReference type="InterPro" id="IPR019799">
    <property type="entry name" value="Glyco_hydro_22_CS"/>
</dbReference>
<dbReference type="EC" id="3.2.1.17" evidence="3"/>
<dbReference type="PROSITE" id="PS00128">
    <property type="entry name" value="GLYCOSYL_HYDROL_F22_1"/>
    <property type="match status" value="1"/>
</dbReference>
<feature type="domain" description="Glycosyl hydrolases family 22 (GH22)" evidence="9">
    <location>
        <begin position="90"/>
        <end position="108"/>
    </location>
</feature>
<dbReference type="GO" id="GO:0042742">
    <property type="term" value="P:defense response to bacterium"/>
    <property type="evidence" value="ECO:0007669"/>
    <property type="project" value="UniProtKB-KW"/>
</dbReference>
<evidence type="ECO:0000313" key="11">
    <source>
        <dbReference type="Proteomes" id="UP001566132"/>
    </source>
</evidence>
<dbReference type="Proteomes" id="UP001566132">
    <property type="component" value="Unassembled WGS sequence"/>
</dbReference>
<comment type="catalytic activity">
    <reaction evidence="1">
        <text>Hydrolysis of (1-&gt;4)-beta-linkages between N-acetylmuramic acid and N-acetyl-D-glucosamine residues in a peptidoglycan and between N-acetyl-D-glucosamine residues in chitodextrins.</text>
        <dbReference type="EC" id="3.2.1.17"/>
    </reaction>
</comment>
<evidence type="ECO:0000313" key="10">
    <source>
        <dbReference type="EMBL" id="KAL1494627.1"/>
    </source>
</evidence>
<name>A0ABD1EMZ0_HYPHA</name>
<evidence type="ECO:0000256" key="6">
    <source>
        <dbReference type="ARBA" id="ARBA00023295"/>
    </source>
</evidence>
<dbReference type="InterPro" id="IPR001916">
    <property type="entry name" value="Glyco_hydro_22"/>
</dbReference>
<evidence type="ECO:0000256" key="1">
    <source>
        <dbReference type="ARBA" id="ARBA00000632"/>
    </source>
</evidence>
<keyword evidence="6" id="KW-0378">Hydrolase</keyword>
<dbReference type="PANTHER" id="PTHR11407:SF63">
    <property type="entry name" value="LYSOZYME C"/>
    <property type="match status" value="1"/>
</dbReference>
<comment type="similarity">
    <text evidence="2 7">Belongs to the glycosyl hydrolase 22 family.</text>
</comment>
<feature type="signal peptide" evidence="8">
    <location>
        <begin position="1"/>
        <end position="21"/>
    </location>
</feature>
<dbReference type="SMART" id="SM00263">
    <property type="entry name" value="LYZ1"/>
    <property type="match status" value="1"/>
</dbReference>
<keyword evidence="11" id="KW-1185">Reference proteome</keyword>
<keyword evidence="8" id="KW-0732">Signal</keyword>
<dbReference type="Pfam" id="PF00062">
    <property type="entry name" value="Lys"/>
    <property type="match status" value="1"/>
</dbReference>
<keyword evidence="4" id="KW-0081">Bacteriolytic enzyme</keyword>
<dbReference type="PANTHER" id="PTHR11407">
    <property type="entry name" value="LYSOZYME C"/>
    <property type="match status" value="1"/>
</dbReference>
<dbReference type="PROSITE" id="PS51348">
    <property type="entry name" value="GLYCOSYL_HYDROL_F22_2"/>
    <property type="match status" value="1"/>
</dbReference>
<organism evidence="10 11">
    <name type="scientific">Hypothenemus hampei</name>
    <name type="common">Coffee berry borer</name>
    <dbReference type="NCBI Taxonomy" id="57062"/>
    <lineage>
        <taxon>Eukaryota</taxon>
        <taxon>Metazoa</taxon>
        <taxon>Ecdysozoa</taxon>
        <taxon>Arthropoda</taxon>
        <taxon>Hexapoda</taxon>
        <taxon>Insecta</taxon>
        <taxon>Pterygota</taxon>
        <taxon>Neoptera</taxon>
        <taxon>Endopterygota</taxon>
        <taxon>Coleoptera</taxon>
        <taxon>Polyphaga</taxon>
        <taxon>Cucujiformia</taxon>
        <taxon>Curculionidae</taxon>
        <taxon>Scolytinae</taxon>
        <taxon>Hypothenemus</taxon>
    </lineage>
</organism>
<protein>
    <recommendedName>
        <fullName evidence="3">lysozyme</fullName>
        <ecNumber evidence="3">3.2.1.17</ecNumber>
    </recommendedName>
</protein>
<evidence type="ECO:0000256" key="8">
    <source>
        <dbReference type="SAM" id="SignalP"/>
    </source>
</evidence>
<evidence type="ECO:0000256" key="3">
    <source>
        <dbReference type="ARBA" id="ARBA00012732"/>
    </source>
</evidence>
<keyword evidence="4" id="KW-0929">Antimicrobial</keyword>
<dbReference type="FunFam" id="1.10.530.10:FF:000001">
    <property type="entry name" value="Lysozyme C"/>
    <property type="match status" value="1"/>
</dbReference>
<comment type="caution">
    <text evidence="10">The sequence shown here is derived from an EMBL/GenBank/DDBJ whole genome shotgun (WGS) entry which is preliminary data.</text>
</comment>
<dbReference type="PRINTS" id="PR00135">
    <property type="entry name" value="LYZLACT"/>
</dbReference>
<dbReference type="InterPro" id="IPR023346">
    <property type="entry name" value="Lysozyme-like_dom_sf"/>
</dbReference>
<dbReference type="GO" id="GO:0003796">
    <property type="term" value="F:lysozyme activity"/>
    <property type="evidence" value="ECO:0007669"/>
    <property type="project" value="UniProtKB-EC"/>
</dbReference>
<dbReference type="Gene3D" id="1.10.530.10">
    <property type="match status" value="1"/>
</dbReference>
<feature type="chain" id="PRO_5044832837" description="lysozyme" evidence="8">
    <location>
        <begin position="22"/>
        <end position="147"/>
    </location>
</feature>
<dbReference type="AlphaFoldDB" id="A0ABD1EMZ0"/>
<evidence type="ECO:0000256" key="5">
    <source>
        <dbReference type="ARBA" id="ARBA00023157"/>
    </source>
</evidence>
<proteinExistence type="inferred from homology"/>
<keyword evidence="5" id="KW-1015">Disulfide bond</keyword>
<keyword evidence="6" id="KW-0326">Glycosidase</keyword>
<dbReference type="CDD" id="cd16899">
    <property type="entry name" value="LYZ_C_invert"/>
    <property type="match status" value="1"/>
</dbReference>
<dbReference type="GO" id="GO:0031640">
    <property type="term" value="P:killing of cells of another organism"/>
    <property type="evidence" value="ECO:0007669"/>
    <property type="project" value="UniProtKB-KW"/>
</dbReference>
<evidence type="ECO:0000256" key="2">
    <source>
        <dbReference type="ARBA" id="ARBA00010859"/>
    </source>
</evidence>
<evidence type="ECO:0000256" key="7">
    <source>
        <dbReference type="RuleBase" id="RU004440"/>
    </source>
</evidence>
<evidence type="ECO:0000256" key="4">
    <source>
        <dbReference type="ARBA" id="ARBA00022638"/>
    </source>
</evidence>
<reference evidence="10 11" key="1">
    <citation type="submission" date="2024-05" db="EMBL/GenBank/DDBJ databases">
        <title>Genetic variation in Jamaican populations of the coffee berry borer (Hypothenemus hampei).</title>
        <authorList>
            <person name="Errbii M."/>
            <person name="Myrie A."/>
        </authorList>
    </citation>
    <scope>NUCLEOTIDE SEQUENCE [LARGE SCALE GENOMIC DNA]</scope>
    <source>
        <strain evidence="10">JA-Hopewell-2020-01-JO</strain>
        <tissue evidence="10">Whole body</tissue>
    </source>
</reference>
<evidence type="ECO:0000259" key="9">
    <source>
        <dbReference type="PROSITE" id="PS00128"/>
    </source>
</evidence>
<accession>A0ABD1EMZ0</accession>
<sequence length="147" mass="16670">MVVKQLQFLLISLMCLIICECKVYSKCEFARTIRNEGITDRGQLGTWTCIANYESHFNTKAINRNSGDYGILQISHLYWCSDSNQPGKGCNITCKSLLADEINTDITCAKKIFAEHQRLFGDGFSAWVAYQNYCRGDQTNWISGCDI</sequence>